<protein>
    <submittedName>
        <fullName evidence="3">Putative lipoprotein</fullName>
    </submittedName>
</protein>
<dbReference type="InterPro" id="IPR053196">
    <property type="entry name" value="Lipoprotein_YbaY-like"/>
</dbReference>
<dbReference type="STRING" id="695939.SAMN00790413_03112"/>
<proteinExistence type="predicted"/>
<evidence type="ECO:0000313" key="4">
    <source>
        <dbReference type="Proteomes" id="UP000192582"/>
    </source>
</evidence>
<dbReference type="AlphaFoldDB" id="A0A1W1VT04"/>
<dbReference type="Pfam" id="PF09619">
    <property type="entry name" value="YscW"/>
    <property type="match status" value="1"/>
</dbReference>
<dbReference type="OrthoDB" id="68561at2"/>
<keyword evidence="3" id="KW-0449">Lipoprotein</keyword>
<dbReference type="Proteomes" id="UP000192582">
    <property type="component" value="Unassembled WGS sequence"/>
</dbReference>
<keyword evidence="2" id="KW-0732">Signal</keyword>
<evidence type="ECO:0000313" key="3">
    <source>
        <dbReference type="EMBL" id="SMB96014.1"/>
    </source>
</evidence>
<dbReference type="PANTHER" id="PTHR38013:SF1">
    <property type="entry name" value="GLYCOPROTEIN_POLYSACCHARIDE METABOLISM"/>
    <property type="match status" value="1"/>
</dbReference>
<gene>
    <name evidence="3" type="ORF">SAMN00790413_03112</name>
</gene>
<feature type="chain" id="PRO_5012686987" evidence="2">
    <location>
        <begin position="20"/>
        <end position="166"/>
    </location>
</feature>
<keyword evidence="4" id="KW-1185">Reference proteome</keyword>
<evidence type="ECO:0000256" key="2">
    <source>
        <dbReference type="SAM" id="SignalP"/>
    </source>
</evidence>
<sequence>MKRLTLLLTVTLLATPALAQGIRITKPSSQMGSSMSSGTVTTTTTTSATSSTMMDAPKGWRVVAGRIRAPRDVRLPAGSKVILTLEDVTVMDAPSKALLTVSFPASRLSTPYQIQFSPSRISARRTYAVMARVTDSNGRLLYITDQTHELPRAARAVLDLQVKAVR</sequence>
<dbReference type="RefSeq" id="WP_084050573.1">
    <property type="nucleotide sequence ID" value="NZ_FWWU01000009.1"/>
</dbReference>
<dbReference type="InterPro" id="IPR039366">
    <property type="entry name" value="Pilotin"/>
</dbReference>
<evidence type="ECO:0000256" key="1">
    <source>
        <dbReference type="SAM" id="MobiDB-lite"/>
    </source>
</evidence>
<name>A0A1W1VT04_9DEIO</name>
<feature type="signal peptide" evidence="2">
    <location>
        <begin position="1"/>
        <end position="19"/>
    </location>
</feature>
<feature type="region of interest" description="Disordered" evidence="1">
    <location>
        <begin position="28"/>
        <end position="52"/>
    </location>
</feature>
<accession>A0A1W1VT04</accession>
<dbReference type="EMBL" id="FWWU01000009">
    <property type="protein sequence ID" value="SMB96014.1"/>
    <property type="molecule type" value="Genomic_DNA"/>
</dbReference>
<dbReference type="PANTHER" id="PTHR38013">
    <property type="entry name" value="GLYCOPROTEIN/POLYSACCHARIDE METABOLISM"/>
    <property type="match status" value="1"/>
</dbReference>
<reference evidence="3 4" key="1">
    <citation type="submission" date="2017-04" db="EMBL/GenBank/DDBJ databases">
        <authorList>
            <person name="Afonso C.L."/>
            <person name="Miller P.J."/>
            <person name="Scott M.A."/>
            <person name="Spackman E."/>
            <person name="Goraichik I."/>
            <person name="Dimitrov K.M."/>
            <person name="Suarez D.L."/>
            <person name="Swayne D.E."/>
        </authorList>
    </citation>
    <scope>NUCLEOTIDE SEQUENCE [LARGE SCALE GENOMIC DNA]</scope>
    <source>
        <strain evidence="3 4">KR-140</strain>
    </source>
</reference>
<organism evidence="3 4">
    <name type="scientific">Deinococcus hopiensis KR-140</name>
    <dbReference type="NCBI Taxonomy" id="695939"/>
    <lineage>
        <taxon>Bacteria</taxon>
        <taxon>Thermotogati</taxon>
        <taxon>Deinococcota</taxon>
        <taxon>Deinococci</taxon>
        <taxon>Deinococcales</taxon>
        <taxon>Deinococcaceae</taxon>
        <taxon>Deinococcus</taxon>
    </lineage>
</organism>